<dbReference type="PANTHER" id="PTHR16943">
    <property type="entry name" value="2-METHYLCITRATE DEHYDRATASE-RELATED"/>
    <property type="match status" value="1"/>
</dbReference>
<reference evidence="3 4" key="1">
    <citation type="submission" date="2014-03" db="EMBL/GenBank/DDBJ databases">
        <title>Draft Genome Sequences of Four Burkholderia Strains.</title>
        <authorList>
            <person name="Liu X.Y."/>
            <person name="Li C.X."/>
            <person name="Xu J.H."/>
        </authorList>
    </citation>
    <scope>NUCLEOTIDE SEQUENCE [LARGE SCALE GENOMIC DNA]</scope>
    <source>
        <strain evidence="3 4">DSM 50014</strain>
    </source>
</reference>
<evidence type="ECO:0000256" key="1">
    <source>
        <dbReference type="ARBA" id="ARBA00006174"/>
    </source>
</evidence>
<comment type="caution">
    <text evidence="3">The sequence shown here is derived from an EMBL/GenBank/DDBJ whole genome shotgun (WGS) entry which is preliminary data.</text>
</comment>
<feature type="domain" description="MmgE/PrpD N-terminal" evidence="2">
    <location>
        <begin position="88"/>
        <end position="230"/>
    </location>
</feature>
<dbReference type="STRING" id="60547.GCA_000751215_01073"/>
<dbReference type="RefSeq" id="WP_035926898.1">
    <property type="nucleotide sequence ID" value="NZ_CADFFX010000006.1"/>
</dbReference>
<dbReference type="EMBL" id="JFHC01000004">
    <property type="protein sequence ID" value="KDR43918.1"/>
    <property type="molecule type" value="Genomic_DNA"/>
</dbReference>
<dbReference type="InterPro" id="IPR042183">
    <property type="entry name" value="MmgE/PrpD_sf_1"/>
</dbReference>
<organism evidence="3 4">
    <name type="scientific">Caballeronia glathei</name>
    <dbReference type="NCBI Taxonomy" id="60547"/>
    <lineage>
        <taxon>Bacteria</taxon>
        <taxon>Pseudomonadati</taxon>
        <taxon>Pseudomonadota</taxon>
        <taxon>Betaproteobacteria</taxon>
        <taxon>Burkholderiales</taxon>
        <taxon>Burkholderiaceae</taxon>
        <taxon>Caballeronia</taxon>
    </lineage>
</organism>
<dbReference type="GO" id="GO:0016829">
    <property type="term" value="F:lyase activity"/>
    <property type="evidence" value="ECO:0007669"/>
    <property type="project" value="InterPro"/>
</dbReference>
<dbReference type="Gene3D" id="1.10.4100.10">
    <property type="entry name" value="2-methylcitrate dehydratase PrpD"/>
    <property type="match status" value="1"/>
</dbReference>
<dbReference type="PANTHER" id="PTHR16943:SF8">
    <property type="entry name" value="2-METHYLCITRATE DEHYDRATASE"/>
    <property type="match status" value="1"/>
</dbReference>
<dbReference type="InterPro" id="IPR005656">
    <property type="entry name" value="MmgE_PrpD"/>
</dbReference>
<dbReference type="Pfam" id="PF03972">
    <property type="entry name" value="MmgE_PrpD_N"/>
    <property type="match status" value="1"/>
</dbReference>
<sequence>MHDTATRSAVSDALVSFATAPLADPRSRAVAAAGHAISHARAIADAAGDTGREIAALLRSQGSVSTDARVRAWVVGAVLATRTPPSTAIPVLAAVIAASERFKASADEIAAAAAVGIEAAARVLAALDSEEFRARWNVSSAVGVIGASLAVSRLLKLDETRTRHALGIAATQAAGLARNATEPMQAIETGKAAADGLEASLMAKHGFTSAAASIDGRRGLAALMAYGFDPAAITAGLGTHWLWTH</sequence>
<dbReference type="AlphaFoldDB" id="A0A069PT25"/>
<keyword evidence="4" id="KW-1185">Reference proteome</keyword>
<evidence type="ECO:0000313" key="3">
    <source>
        <dbReference type="EMBL" id="KDR43918.1"/>
    </source>
</evidence>
<dbReference type="InterPro" id="IPR045336">
    <property type="entry name" value="MmgE_PrpD_N"/>
</dbReference>
<dbReference type="Proteomes" id="UP000027466">
    <property type="component" value="Unassembled WGS sequence"/>
</dbReference>
<accession>A0A069PT25</accession>
<evidence type="ECO:0000259" key="2">
    <source>
        <dbReference type="Pfam" id="PF03972"/>
    </source>
</evidence>
<gene>
    <name evidence="3" type="ORF">BG61_24540</name>
</gene>
<evidence type="ECO:0000313" key="4">
    <source>
        <dbReference type="Proteomes" id="UP000027466"/>
    </source>
</evidence>
<protein>
    <recommendedName>
        <fullName evidence="2">MmgE/PrpD N-terminal domain-containing protein</fullName>
    </recommendedName>
</protein>
<dbReference type="SUPFAM" id="SSF103378">
    <property type="entry name" value="2-methylcitrate dehydratase PrpD"/>
    <property type="match status" value="1"/>
</dbReference>
<comment type="similarity">
    <text evidence="1">Belongs to the PrpD family.</text>
</comment>
<name>A0A069PT25_9BURK</name>
<dbReference type="InterPro" id="IPR036148">
    <property type="entry name" value="MmgE/PrpD_sf"/>
</dbReference>
<proteinExistence type="inferred from homology"/>